<dbReference type="InterPro" id="IPR051811">
    <property type="entry name" value="Cytochrome_c550/c551-like"/>
</dbReference>
<evidence type="ECO:0000256" key="6">
    <source>
        <dbReference type="PROSITE-ProRule" id="PRU00433"/>
    </source>
</evidence>
<keyword evidence="2 6" id="KW-0349">Heme</keyword>
<comment type="caution">
    <text evidence="10">The sequence shown here is derived from an EMBL/GenBank/DDBJ whole genome shotgun (WGS) entry which is preliminary data.</text>
</comment>
<evidence type="ECO:0000256" key="5">
    <source>
        <dbReference type="ARBA" id="ARBA00023004"/>
    </source>
</evidence>
<keyword evidence="3 6" id="KW-0479">Metal-binding</keyword>
<dbReference type="InterPro" id="IPR036909">
    <property type="entry name" value="Cyt_c-like_dom_sf"/>
</dbReference>
<name>A0ABR5AQ40_9BACL</name>
<evidence type="ECO:0000256" key="2">
    <source>
        <dbReference type="ARBA" id="ARBA00022617"/>
    </source>
</evidence>
<dbReference type="PROSITE" id="PS51007">
    <property type="entry name" value="CYTC"/>
    <property type="match status" value="1"/>
</dbReference>
<dbReference type="Proteomes" id="UP000031967">
    <property type="component" value="Unassembled WGS sequence"/>
</dbReference>
<sequence length="122" mass="11938">MKKLQLSVAGLAIAVCLSGCGTNPAPAPAAPAPAPAAPAPAPAAGGTTTVDAQAIYKQNCMSCHGADLSGGVGPNLQKVGSRLSADQITAQIANGKGAMPPFKGTLKDPDIAALAGWLEAHK</sequence>
<feature type="signal peptide" evidence="8">
    <location>
        <begin position="1"/>
        <end position="29"/>
    </location>
</feature>
<keyword evidence="5 6" id="KW-0408">Iron</keyword>
<evidence type="ECO:0000256" key="7">
    <source>
        <dbReference type="SAM" id="MobiDB-lite"/>
    </source>
</evidence>
<dbReference type="InterPro" id="IPR012218">
    <property type="entry name" value="Cyt_c_BACSU-c550-type"/>
</dbReference>
<organism evidence="10 11">
    <name type="scientific">Gordoniibacillus kamchatkensis</name>
    <dbReference type="NCBI Taxonomy" id="1590651"/>
    <lineage>
        <taxon>Bacteria</taxon>
        <taxon>Bacillati</taxon>
        <taxon>Bacillota</taxon>
        <taxon>Bacilli</taxon>
        <taxon>Bacillales</taxon>
        <taxon>Paenibacillaceae</taxon>
        <taxon>Gordoniibacillus</taxon>
    </lineage>
</organism>
<keyword evidence="4" id="KW-0249">Electron transport</keyword>
<dbReference type="Pfam" id="PF13442">
    <property type="entry name" value="Cytochrome_CBB3"/>
    <property type="match status" value="1"/>
</dbReference>
<evidence type="ECO:0000256" key="1">
    <source>
        <dbReference type="ARBA" id="ARBA00022448"/>
    </source>
</evidence>
<feature type="compositionally biased region" description="Pro residues" evidence="7">
    <location>
        <begin position="26"/>
        <end position="41"/>
    </location>
</feature>
<evidence type="ECO:0000256" key="4">
    <source>
        <dbReference type="ARBA" id="ARBA00022982"/>
    </source>
</evidence>
<keyword evidence="1" id="KW-0813">Transport</keyword>
<dbReference type="RefSeq" id="WP_041044795.1">
    <property type="nucleotide sequence ID" value="NZ_JXAK01000001.1"/>
</dbReference>
<keyword evidence="8" id="KW-0732">Signal</keyword>
<dbReference type="PIRSF" id="PIRSF000025">
    <property type="entry name" value="Cytc_Bsub_c550"/>
    <property type="match status" value="1"/>
</dbReference>
<feature type="domain" description="Cytochrome c" evidence="9">
    <location>
        <begin position="47"/>
        <end position="122"/>
    </location>
</feature>
<dbReference type="InterPro" id="IPR009056">
    <property type="entry name" value="Cyt_c-like_dom"/>
</dbReference>
<dbReference type="PANTHER" id="PTHR37823">
    <property type="entry name" value="CYTOCHROME C-553-LIKE"/>
    <property type="match status" value="1"/>
</dbReference>
<proteinExistence type="predicted"/>
<protein>
    <submittedName>
        <fullName evidence="10">Cytochrome c-551</fullName>
    </submittedName>
</protein>
<keyword evidence="11" id="KW-1185">Reference proteome</keyword>
<dbReference type="SUPFAM" id="SSF46626">
    <property type="entry name" value="Cytochrome c"/>
    <property type="match status" value="1"/>
</dbReference>
<evidence type="ECO:0000256" key="8">
    <source>
        <dbReference type="SAM" id="SignalP"/>
    </source>
</evidence>
<dbReference type="Gene3D" id="1.10.760.10">
    <property type="entry name" value="Cytochrome c-like domain"/>
    <property type="match status" value="1"/>
</dbReference>
<gene>
    <name evidence="10" type="ORF">SD70_00825</name>
</gene>
<feature type="chain" id="PRO_5046506748" evidence="8">
    <location>
        <begin position="30"/>
        <end position="122"/>
    </location>
</feature>
<accession>A0ABR5AQ40</accession>
<evidence type="ECO:0000259" key="9">
    <source>
        <dbReference type="PROSITE" id="PS51007"/>
    </source>
</evidence>
<evidence type="ECO:0000313" key="10">
    <source>
        <dbReference type="EMBL" id="KIL42477.1"/>
    </source>
</evidence>
<feature type="region of interest" description="Disordered" evidence="7">
    <location>
        <begin position="26"/>
        <end position="47"/>
    </location>
</feature>
<evidence type="ECO:0000313" key="11">
    <source>
        <dbReference type="Proteomes" id="UP000031967"/>
    </source>
</evidence>
<reference evidence="10 11" key="1">
    <citation type="submission" date="2014-12" db="EMBL/GenBank/DDBJ databases">
        <title>Draft genome sequence of Paenibacillus kamchatkensis strain B-2647.</title>
        <authorList>
            <person name="Karlyshev A.V."/>
            <person name="Kudryashova E.B."/>
        </authorList>
    </citation>
    <scope>NUCLEOTIDE SEQUENCE [LARGE SCALE GENOMIC DNA]</scope>
    <source>
        <strain evidence="10 11">VKM B-2647</strain>
    </source>
</reference>
<dbReference type="EMBL" id="JXAK01000001">
    <property type="protein sequence ID" value="KIL42477.1"/>
    <property type="molecule type" value="Genomic_DNA"/>
</dbReference>
<dbReference type="InterPro" id="IPR008168">
    <property type="entry name" value="Cyt_C_IC"/>
</dbReference>
<dbReference type="PRINTS" id="PR00605">
    <property type="entry name" value="CYTCHROMECIC"/>
</dbReference>
<evidence type="ECO:0000256" key="3">
    <source>
        <dbReference type="ARBA" id="ARBA00022723"/>
    </source>
</evidence>
<dbReference type="PANTHER" id="PTHR37823:SF4">
    <property type="entry name" value="MENAQUINOL-CYTOCHROME C REDUCTASE CYTOCHROME B_C SUBUNIT"/>
    <property type="match status" value="1"/>
</dbReference>